<comment type="caution">
    <text evidence="1">The sequence shown here is derived from an EMBL/GenBank/DDBJ whole genome shotgun (WGS) entry which is preliminary data.</text>
</comment>
<sequence>MCSGRPSGGPFQEACARTKKGWTWKLRTEVPTKQLTFAANKIDTSKIIKDITSNLSLATKYIKTFRTLQNKTEKLTPVESLSIFVEAGLTGNQYEIARSSVKSIYLCYSLIQKECYPSKNSYQVTQTSIEINLRDLA</sequence>
<reference evidence="1 3" key="1">
    <citation type="journal article" date="2019" name="Sci. Rep.">
        <title>Orb-weaving spider Araneus ventricosus genome elucidates the spidroin gene catalogue.</title>
        <authorList>
            <person name="Kono N."/>
            <person name="Nakamura H."/>
            <person name="Ohtoshi R."/>
            <person name="Moran D.A.P."/>
            <person name="Shinohara A."/>
            <person name="Yoshida Y."/>
            <person name="Fujiwara M."/>
            <person name="Mori M."/>
            <person name="Tomita M."/>
            <person name="Arakawa K."/>
        </authorList>
    </citation>
    <scope>NUCLEOTIDE SEQUENCE [LARGE SCALE GENOMIC DNA]</scope>
</reference>
<gene>
    <name evidence="1" type="ORF">AVEN_10552_1</name>
    <name evidence="2" type="ORF">AVEN_169637_1</name>
</gene>
<name>A0A4Y2E844_ARAVE</name>
<dbReference type="AlphaFoldDB" id="A0A4Y2E844"/>
<accession>A0A4Y2E844</accession>
<dbReference type="OrthoDB" id="8193306at2759"/>
<dbReference type="EMBL" id="BGPR01169296">
    <property type="protein sequence ID" value="GBM25071.1"/>
    <property type="molecule type" value="Genomic_DNA"/>
</dbReference>
<evidence type="ECO:0000313" key="2">
    <source>
        <dbReference type="EMBL" id="GBM25187.1"/>
    </source>
</evidence>
<organism evidence="1 3">
    <name type="scientific">Araneus ventricosus</name>
    <name type="common">Orbweaver spider</name>
    <name type="synonym">Epeira ventricosa</name>
    <dbReference type="NCBI Taxonomy" id="182803"/>
    <lineage>
        <taxon>Eukaryota</taxon>
        <taxon>Metazoa</taxon>
        <taxon>Ecdysozoa</taxon>
        <taxon>Arthropoda</taxon>
        <taxon>Chelicerata</taxon>
        <taxon>Arachnida</taxon>
        <taxon>Araneae</taxon>
        <taxon>Araneomorphae</taxon>
        <taxon>Entelegynae</taxon>
        <taxon>Araneoidea</taxon>
        <taxon>Araneidae</taxon>
        <taxon>Araneus</taxon>
    </lineage>
</organism>
<dbReference type="EMBL" id="BGPR01169324">
    <property type="protein sequence ID" value="GBM25187.1"/>
    <property type="molecule type" value="Genomic_DNA"/>
</dbReference>
<dbReference type="Proteomes" id="UP000499080">
    <property type="component" value="Unassembled WGS sequence"/>
</dbReference>
<protein>
    <submittedName>
        <fullName evidence="1">Uncharacterized protein</fullName>
    </submittedName>
</protein>
<evidence type="ECO:0000313" key="3">
    <source>
        <dbReference type="Proteomes" id="UP000499080"/>
    </source>
</evidence>
<keyword evidence="3" id="KW-1185">Reference proteome</keyword>
<evidence type="ECO:0000313" key="1">
    <source>
        <dbReference type="EMBL" id="GBM25071.1"/>
    </source>
</evidence>
<proteinExistence type="predicted"/>